<dbReference type="InterPro" id="IPR010502">
    <property type="entry name" value="Carb-bd_dom_fam9"/>
</dbReference>
<proteinExistence type="predicted"/>
<accession>A0ABZ2RHF2</accession>
<dbReference type="SUPFAM" id="SSF49344">
    <property type="entry name" value="CBD9-like"/>
    <property type="match status" value="1"/>
</dbReference>
<evidence type="ECO:0000313" key="3">
    <source>
        <dbReference type="Proteomes" id="UP001476583"/>
    </source>
</evidence>
<organism evidence="2 3">
    <name type="scientific">Ectopseudomonas mendocina</name>
    <name type="common">Pseudomonas mendocina</name>
    <dbReference type="NCBI Taxonomy" id="300"/>
    <lineage>
        <taxon>Bacteria</taxon>
        <taxon>Pseudomonadati</taxon>
        <taxon>Pseudomonadota</taxon>
        <taxon>Gammaproteobacteria</taxon>
        <taxon>Pseudomonadales</taxon>
        <taxon>Pseudomonadaceae</taxon>
        <taxon>Ectopseudomonas</taxon>
    </lineage>
</organism>
<keyword evidence="3" id="KW-1185">Reference proteome</keyword>
<evidence type="ECO:0000313" key="2">
    <source>
        <dbReference type="EMBL" id="WXL25722.1"/>
    </source>
</evidence>
<dbReference type="EMBL" id="CP148074">
    <property type="protein sequence ID" value="WXL25722.1"/>
    <property type="molecule type" value="Genomic_DNA"/>
</dbReference>
<evidence type="ECO:0000259" key="1">
    <source>
        <dbReference type="Pfam" id="PF16011"/>
    </source>
</evidence>
<protein>
    <submittedName>
        <fullName evidence="2">Carbohydrate-binding family 9-like protein</fullName>
    </submittedName>
</protein>
<dbReference type="Proteomes" id="UP001476583">
    <property type="component" value="Chromosome"/>
</dbReference>
<reference evidence="2 3" key="1">
    <citation type="submission" date="2024-03" db="EMBL/GenBank/DDBJ databases">
        <title>Complete genome of BD2.</title>
        <authorList>
            <person name="Cao G."/>
        </authorList>
    </citation>
    <scope>NUCLEOTIDE SEQUENCE [LARGE SCALE GENOMIC DNA]</scope>
    <source>
        <strain evidence="2 3">BD2</strain>
    </source>
</reference>
<feature type="domain" description="Carbohydrate-binding" evidence="1">
    <location>
        <begin position="26"/>
        <end position="224"/>
    </location>
</feature>
<dbReference type="Gene3D" id="2.60.40.1190">
    <property type="match status" value="1"/>
</dbReference>
<gene>
    <name evidence="2" type="ORF">WG219_20895</name>
</gene>
<name>A0ABZ2RHF2_ECTME</name>
<dbReference type="CDD" id="cd09620">
    <property type="entry name" value="CBM9_like_3"/>
    <property type="match status" value="1"/>
</dbReference>
<dbReference type="Pfam" id="PF16011">
    <property type="entry name" value="CBM9_2"/>
    <property type="match status" value="1"/>
</dbReference>
<sequence>MQYVIRYLETLPPVTADWHASHWQTADVMSIDQFRRESSHHRPITQAKLLYSEQGVQGIFKVQDRYVRCVTTQFQDMVCNDSCVEIFLQPKPQASDGNGYISVEMSGNGTLLSYYITDAERTADGFKAFSKLTPEQGQQIRVQSTLPAVVEPEITEPTEWCLEFFIPFSVLEAYVGKLGQLSGQTWRINLFKCADQTSHPHWASWQPVPELNFHMPDTFGWVRFE</sequence>